<protein>
    <submittedName>
        <fullName evidence="2">Uncharacterized protein</fullName>
    </submittedName>
</protein>
<evidence type="ECO:0000256" key="1">
    <source>
        <dbReference type="SAM" id="MobiDB-lite"/>
    </source>
</evidence>
<accession>A0A9P7H6T7</accession>
<dbReference type="AlphaFoldDB" id="A0A9P7H6T7"/>
<organism evidence="2 3">
    <name type="scientific">Fusarium avenaceum</name>
    <dbReference type="NCBI Taxonomy" id="40199"/>
    <lineage>
        <taxon>Eukaryota</taxon>
        <taxon>Fungi</taxon>
        <taxon>Dikarya</taxon>
        <taxon>Ascomycota</taxon>
        <taxon>Pezizomycotina</taxon>
        <taxon>Sordariomycetes</taxon>
        <taxon>Hypocreomycetidae</taxon>
        <taxon>Hypocreales</taxon>
        <taxon>Nectriaceae</taxon>
        <taxon>Fusarium</taxon>
        <taxon>Fusarium tricinctum species complex</taxon>
    </lineage>
</organism>
<feature type="compositionally biased region" description="Polar residues" evidence="1">
    <location>
        <begin position="1"/>
        <end position="12"/>
    </location>
</feature>
<name>A0A9P7H6T7_9HYPO</name>
<comment type="caution">
    <text evidence="2">The sequence shown here is derived from an EMBL/GenBank/DDBJ whole genome shotgun (WGS) entry which is preliminary data.</text>
</comment>
<reference evidence="2" key="1">
    <citation type="submission" date="2021-04" db="EMBL/GenBank/DDBJ databases">
        <title>Draft genome of Fusarium avenaceum strain F156N33, isolated from an atmospheric sample in Virginia.</title>
        <authorList>
            <person name="Yang S."/>
            <person name="Vinatzer B.A."/>
            <person name="Coleman J."/>
        </authorList>
    </citation>
    <scope>NUCLEOTIDE SEQUENCE</scope>
    <source>
        <strain evidence="2">F156N33</strain>
    </source>
</reference>
<sequence length="165" mass="17901">MTSPQDSVGESTFSRRLDSNRRSIKRHRRRSVRLYPSSTLSFNPNSSPQTDNMKFTTIITALFTLGFGADMAAAACSGCDMKVCSGKNLGGRCKTGCYPFKKVVAINGEGLNAPVRSAKTDTDCECTLAVESEGSCELITSNRKGTNVNDSACQKARDVAYCFRK</sequence>
<proteinExistence type="predicted"/>
<dbReference type="Proteomes" id="UP000782241">
    <property type="component" value="Unassembled WGS sequence"/>
</dbReference>
<evidence type="ECO:0000313" key="2">
    <source>
        <dbReference type="EMBL" id="KAG5659382.1"/>
    </source>
</evidence>
<feature type="region of interest" description="Disordered" evidence="1">
    <location>
        <begin position="1"/>
        <end position="30"/>
    </location>
</feature>
<gene>
    <name evidence="2" type="ORF">KAF25_000584</name>
</gene>
<keyword evidence="3" id="KW-1185">Reference proteome</keyword>
<dbReference type="EMBL" id="JAGPUO010000012">
    <property type="protein sequence ID" value="KAG5659382.1"/>
    <property type="molecule type" value="Genomic_DNA"/>
</dbReference>
<evidence type="ECO:0000313" key="3">
    <source>
        <dbReference type="Proteomes" id="UP000782241"/>
    </source>
</evidence>